<dbReference type="EMBL" id="JAHRIO010046446">
    <property type="protein sequence ID" value="MEQ2173519.1"/>
    <property type="molecule type" value="Genomic_DNA"/>
</dbReference>
<comment type="caution">
    <text evidence="2">The sequence shown here is derived from an EMBL/GenBank/DDBJ whole genome shotgun (WGS) entry which is preliminary data.</text>
</comment>
<keyword evidence="3" id="KW-1185">Reference proteome</keyword>
<dbReference type="Proteomes" id="UP001476798">
    <property type="component" value="Unassembled WGS sequence"/>
</dbReference>
<feature type="compositionally biased region" description="Polar residues" evidence="1">
    <location>
        <begin position="101"/>
        <end position="118"/>
    </location>
</feature>
<proteinExistence type="predicted"/>
<feature type="region of interest" description="Disordered" evidence="1">
    <location>
        <begin position="88"/>
        <end position="118"/>
    </location>
</feature>
<sequence>MKNMLVKFTCAHSKILSFFRDVYYPEAGSRVIVSVTMGFVGGPKRRQELGSIILSSLQLYSKITKRNKLQELTRVEIQKNLHLQAVQEHGTHGTVEGSDPSCETRNQQRTMKQNQLIY</sequence>
<accession>A0ABV0NRQ7</accession>
<evidence type="ECO:0000313" key="3">
    <source>
        <dbReference type="Proteomes" id="UP001476798"/>
    </source>
</evidence>
<evidence type="ECO:0000256" key="1">
    <source>
        <dbReference type="SAM" id="MobiDB-lite"/>
    </source>
</evidence>
<protein>
    <submittedName>
        <fullName evidence="2">Uncharacterized protein</fullName>
    </submittedName>
</protein>
<name>A0ABV0NRQ7_9TELE</name>
<gene>
    <name evidence="2" type="ORF">GOODEAATRI_032923</name>
</gene>
<organism evidence="2 3">
    <name type="scientific">Goodea atripinnis</name>
    <dbReference type="NCBI Taxonomy" id="208336"/>
    <lineage>
        <taxon>Eukaryota</taxon>
        <taxon>Metazoa</taxon>
        <taxon>Chordata</taxon>
        <taxon>Craniata</taxon>
        <taxon>Vertebrata</taxon>
        <taxon>Euteleostomi</taxon>
        <taxon>Actinopterygii</taxon>
        <taxon>Neopterygii</taxon>
        <taxon>Teleostei</taxon>
        <taxon>Neoteleostei</taxon>
        <taxon>Acanthomorphata</taxon>
        <taxon>Ovalentaria</taxon>
        <taxon>Atherinomorphae</taxon>
        <taxon>Cyprinodontiformes</taxon>
        <taxon>Goodeidae</taxon>
        <taxon>Goodea</taxon>
    </lineage>
</organism>
<reference evidence="2 3" key="1">
    <citation type="submission" date="2021-06" db="EMBL/GenBank/DDBJ databases">
        <authorList>
            <person name="Palmer J.M."/>
        </authorList>
    </citation>
    <scope>NUCLEOTIDE SEQUENCE [LARGE SCALE GENOMIC DNA]</scope>
    <source>
        <strain evidence="2 3">GA_2019</strain>
        <tissue evidence="2">Muscle</tissue>
    </source>
</reference>
<evidence type="ECO:0000313" key="2">
    <source>
        <dbReference type="EMBL" id="MEQ2173519.1"/>
    </source>
</evidence>